<dbReference type="CDD" id="cd00619">
    <property type="entry name" value="Terminator_NusB"/>
    <property type="match status" value="1"/>
</dbReference>
<dbReference type="GO" id="GO:0003723">
    <property type="term" value="F:RNA binding"/>
    <property type="evidence" value="ECO:0007669"/>
    <property type="project" value="UniProtKB-UniRule"/>
</dbReference>
<evidence type="ECO:0000259" key="7">
    <source>
        <dbReference type="Pfam" id="PF01029"/>
    </source>
</evidence>
<dbReference type="EMBL" id="VUMS01000008">
    <property type="protein sequence ID" value="MST66170.1"/>
    <property type="molecule type" value="Genomic_DNA"/>
</dbReference>
<dbReference type="AlphaFoldDB" id="A0A7X2P2Z4"/>
<dbReference type="RefSeq" id="WP_154431880.1">
    <property type="nucleotide sequence ID" value="NZ_JBQHQP010000011.1"/>
</dbReference>
<dbReference type="NCBIfam" id="TIGR01951">
    <property type="entry name" value="nusB"/>
    <property type="match status" value="1"/>
</dbReference>
<name>A0A7X2P2Z4_9FIRM</name>
<dbReference type="InterPro" id="IPR035926">
    <property type="entry name" value="NusB-like_sf"/>
</dbReference>
<evidence type="ECO:0000313" key="9">
    <source>
        <dbReference type="Proteomes" id="UP000440513"/>
    </source>
</evidence>
<evidence type="ECO:0000256" key="1">
    <source>
        <dbReference type="ARBA" id="ARBA00005952"/>
    </source>
</evidence>
<keyword evidence="9" id="KW-1185">Reference proteome</keyword>
<dbReference type="PANTHER" id="PTHR11078">
    <property type="entry name" value="N UTILIZATION SUBSTANCE PROTEIN B-RELATED"/>
    <property type="match status" value="1"/>
</dbReference>
<keyword evidence="5 6" id="KW-0804">Transcription</keyword>
<sequence>MGRRELRESIFQLLFMTEFNDNQEMAEQKQLYLETIEDIQEKDRSYIQEKYEKIREKLPEIDAALNEASKGWKTSRMGKVELSILRLAVYELRYDDDVPGKVAINEAVELAKKFGGSEAPAFINGVLGKLAKEADE</sequence>
<dbReference type="GO" id="GO:0005829">
    <property type="term" value="C:cytosol"/>
    <property type="evidence" value="ECO:0007669"/>
    <property type="project" value="TreeGrafter"/>
</dbReference>
<evidence type="ECO:0000256" key="6">
    <source>
        <dbReference type="HAMAP-Rule" id="MF_00073"/>
    </source>
</evidence>
<dbReference type="SUPFAM" id="SSF48013">
    <property type="entry name" value="NusB-like"/>
    <property type="match status" value="1"/>
</dbReference>
<gene>
    <name evidence="6 8" type="primary">nusB</name>
    <name evidence="8" type="ORF">FYJ57_05365</name>
</gene>
<keyword evidence="3 6" id="KW-0694">RNA-binding</keyword>
<evidence type="ECO:0000256" key="4">
    <source>
        <dbReference type="ARBA" id="ARBA00023015"/>
    </source>
</evidence>
<dbReference type="InterPro" id="IPR006027">
    <property type="entry name" value="NusB_RsmB_TIM44"/>
</dbReference>
<dbReference type="GO" id="GO:0006353">
    <property type="term" value="P:DNA-templated transcription termination"/>
    <property type="evidence" value="ECO:0007669"/>
    <property type="project" value="UniProtKB-UniRule"/>
</dbReference>
<evidence type="ECO:0000256" key="3">
    <source>
        <dbReference type="ARBA" id="ARBA00022884"/>
    </source>
</evidence>
<dbReference type="HAMAP" id="MF_00073">
    <property type="entry name" value="NusB"/>
    <property type="match status" value="1"/>
</dbReference>
<accession>A0A7X2P2Z4</accession>
<evidence type="ECO:0000313" key="8">
    <source>
        <dbReference type="EMBL" id="MST66170.1"/>
    </source>
</evidence>
<dbReference type="GO" id="GO:0031564">
    <property type="term" value="P:transcription antitermination"/>
    <property type="evidence" value="ECO:0007669"/>
    <property type="project" value="UniProtKB-KW"/>
</dbReference>
<dbReference type="Pfam" id="PF01029">
    <property type="entry name" value="NusB"/>
    <property type="match status" value="1"/>
</dbReference>
<keyword evidence="2 6" id="KW-0889">Transcription antitermination</keyword>
<keyword evidence="4 6" id="KW-0805">Transcription regulation</keyword>
<comment type="caution">
    <text evidence="8">The sequence shown here is derived from an EMBL/GenBank/DDBJ whole genome shotgun (WGS) entry which is preliminary data.</text>
</comment>
<comment type="function">
    <text evidence="6">Involved in transcription antitermination. Required for transcription of ribosomal RNA (rRNA) genes. Binds specifically to the boxA antiterminator sequence of the ribosomal RNA (rrn) operons.</text>
</comment>
<reference evidence="8 9" key="1">
    <citation type="submission" date="2019-08" db="EMBL/GenBank/DDBJ databases">
        <title>In-depth cultivation of the pig gut microbiome towards novel bacterial diversity and tailored functional studies.</title>
        <authorList>
            <person name="Wylensek D."/>
            <person name="Hitch T.C.A."/>
            <person name="Clavel T."/>
        </authorList>
    </citation>
    <scope>NUCLEOTIDE SEQUENCE [LARGE SCALE GENOMIC DNA]</scope>
    <source>
        <strain evidence="8 9">BSM-380-WT-5A</strain>
    </source>
</reference>
<evidence type="ECO:0000256" key="5">
    <source>
        <dbReference type="ARBA" id="ARBA00023163"/>
    </source>
</evidence>
<proteinExistence type="inferred from homology"/>
<dbReference type="Gene3D" id="1.10.940.10">
    <property type="entry name" value="NusB-like"/>
    <property type="match status" value="1"/>
</dbReference>
<protein>
    <recommendedName>
        <fullName evidence="6">Transcription antitermination protein NusB</fullName>
    </recommendedName>
    <alternativeName>
        <fullName evidence="6">Antitermination factor NusB</fullName>
    </alternativeName>
</protein>
<dbReference type="InterPro" id="IPR011605">
    <property type="entry name" value="NusB_fam"/>
</dbReference>
<dbReference type="Proteomes" id="UP000440513">
    <property type="component" value="Unassembled WGS sequence"/>
</dbReference>
<evidence type="ECO:0000256" key="2">
    <source>
        <dbReference type="ARBA" id="ARBA00022814"/>
    </source>
</evidence>
<comment type="similarity">
    <text evidence="1 6">Belongs to the NusB family.</text>
</comment>
<dbReference type="PANTHER" id="PTHR11078:SF3">
    <property type="entry name" value="ANTITERMINATION NUSB DOMAIN-CONTAINING PROTEIN"/>
    <property type="match status" value="1"/>
</dbReference>
<feature type="domain" description="NusB/RsmB/TIM44" evidence="7">
    <location>
        <begin position="5"/>
        <end position="132"/>
    </location>
</feature>
<organism evidence="8 9">
    <name type="scientific">Oliverpabstia intestinalis</name>
    <dbReference type="NCBI Taxonomy" id="2606633"/>
    <lineage>
        <taxon>Bacteria</taxon>
        <taxon>Bacillati</taxon>
        <taxon>Bacillota</taxon>
        <taxon>Clostridia</taxon>
        <taxon>Lachnospirales</taxon>
        <taxon>Lachnospiraceae</taxon>
        <taxon>Oliverpabstia</taxon>
    </lineage>
</organism>